<dbReference type="EMBL" id="CP042914">
    <property type="protein sequence ID" value="QEG40544.1"/>
    <property type="molecule type" value="Genomic_DNA"/>
</dbReference>
<dbReference type="RefSeq" id="WP_068139986.1">
    <property type="nucleotide sequence ID" value="NZ_CP042914.1"/>
</dbReference>
<keyword evidence="2" id="KW-1185">Reference proteome</keyword>
<gene>
    <name evidence="1" type="ORF">UC8_25590</name>
</gene>
<name>A0A5B9QNJ8_9BACT</name>
<reference evidence="1 2" key="1">
    <citation type="submission" date="2019-08" db="EMBL/GenBank/DDBJ databases">
        <title>Deep-cultivation of Planctomycetes and their phenomic and genomic characterization uncovers novel biology.</title>
        <authorList>
            <person name="Wiegand S."/>
            <person name="Jogler M."/>
            <person name="Boedeker C."/>
            <person name="Pinto D."/>
            <person name="Vollmers J."/>
            <person name="Rivas-Marin E."/>
            <person name="Kohn T."/>
            <person name="Peeters S.H."/>
            <person name="Heuer A."/>
            <person name="Rast P."/>
            <person name="Oberbeckmann S."/>
            <person name="Bunk B."/>
            <person name="Jeske O."/>
            <person name="Meyerdierks A."/>
            <person name="Storesund J.E."/>
            <person name="Kallscheuer N."/>
            <person name="Luecker S."/>
            <person name="Lage O.M."/>
            <person name="Pohl T."/>
            <person name="Merkel B.J."/>
            <person name="Hornburger P."/>
            <person name="Mueller R.-W."/>
            <person name="Bruemmer F."/>
            <person name="Labrenz M."/>
            <person name="Spormann A.M."/>
            <person name="Op den Camp H."/>
            <person name="Overmann J."/>
            <person name="Amann R."/>
            <person name="Jetten M.S.M."/>
            <person name="Mascher T."/>
            <person name="Medema M.H."/>
            <person name="Devos D.P."/>
            <person name="Kaster A.-K."/>
            <person name="Ovreas L."/>
            <person name="Rohde M."/>
            <person name="Galperin M.Y."/>
            <person name="Jogler C."/>
        </authorList>
    </citation>
    <scope>NUCLEOTIDE SEQUENCE [LARGE SCALE GENOMIC DNA]</scope>
    <source>
        <strain evidence="1 2">UC8</strain>
    </source>
</reference>
<dbReference type="AlphaFoldDB" id="A0A5B9QNJ8"/>
<accession>A0A5B9QNJ8</accession>
<dbReference type="KEGG" id="rul:UC8_25590"/>
<evidence type="ECO:0000313" key="2">
    <source>
        <dbReference type="Proteomes" id="UP000325286"/>
    </source>
</evidence>
<dbReference type="Proteomes" id="UP000325286">
    <property type="component" value="Chromosome"/>
</dbReference>
<sequence length="423" mass="44990">MLLPWTCSICALRCDDVLLERAPQGIAVRPDCGLASEWIERLASGPRRKPAVRGREVTWEAALAAARSIVQDANRLAIRGSTPDVQTARAACELAAAAGAVLDFVSPPAAHTLAAAVSRDGLTTATLGDVRQHADRIVRIGRPNRRWPRLDERFTAGKPTLAVLPAIANHTAEASAAERQTQENLAQEDQTTADANTLCLQTGWLDWLRSVLLQLQTSPAQHTDVSPAAERLISFLRGGRYIALIIADDAWSGGEDAESGSWWLRLVERLGRDARCVLLLPDTNAAVRQTLLWRTGFSGPVTFSQHTPSLSPVAARCDAAVQLCPSFAATPASGAEPDSVDAGLPTVLLGDHATPDASIESAAVFLPVGWAGIDHAGTTVRGDGTVTLGLQPLPDTVLPHPNPHRAADVLAEFTNAIAHQERA</sequence>
<organism evidence="1 2">
    <name type="scientific">Roseimaritima ulvae</name>
    <dbReference type="NCBI Taxonomy" id="980254"/>
    <lineage>
        <taxon>Bacteria</taxon>
        <taxon>Pseudomonadati</taxon>
        <taxon>Planctomycetota</taxon>
        <taxon>Planctomycetia</taxon>
        <taxon>Pirellulales</taxon>
        <taxon>Pirellulaceae</taxon>
        <taxon>Roseimaritima</taxon>
    </lineage>
</organism>
<dbReference type="SUPFAM" id="SSF53706">
    <property type="entry name" value="Formate dehydrogenase/DMSO reductase, domains 1-3"/>
    <property type="match status" value="1"/>
</dbReference>
<evidence type="ECO:0000313" key="1">
    <source>
        <dbReference type="EMBL" id="QEG40544.1"/>
    </source>
</evidence>
<evidence type="ECO:0008006" key="3">
    <source>
        <dbReference type="Google" id="ProtNLM"/>
    </source>
</evidence>
<protein>
    <recommendedName>
        <fullName evidence="3">Formyltransferase/hydrolase complex Fhc subunit B</fullName>
    </recommendedName>
</protein>
<proteinExistence type="predicted"/>